<dbReference type="RefSeq" id="WP_395125479.1">
    <property type="nucleotide sequence ID" value="NZ_JBIMSN010000012.1"/>
</dbReference>
<evidence type="ECO:0000313" key="4">
    <source>
        <dbReference type="Proteomes" id="UP001609219"/>
    </source>
</evidence>
<keyword evidence="4" id="KW-1185">Reference proteome</keyword>
<evidence type="ECO:0000313" key="3">
    <source>
        <dbReference type="Proteomes" id="UP001609176"/>
    </source>
</evidence>
<name>A0ABW7KUN4_9NOCA</name>
<dbReference type="EMBL" id="JBIMSN010000012">
    <property type="protein sequence ID" value="MFH5227562.1"/>
    <property type="molecule type" value="Genomic_DNA"/>
</dbReference>
<reference evidence="3 4" key="1">
    <citation type="submission" date="2024-10" db="EMBL/GenBank/DDBJ databases">
        <authorList>
            <person name="Riesco R."/>
        </authorList>
    </citation>
    <scope>NUCLEOTIDE SEQUENCE [LARGE SCALE GENOMIC DNA]</scope>
    <source>
        <strain evidence="2 3">NCIMB 15448</strain>
        <strain evidence="1 4">NCIMB 15450</strain>
    </source>
</reference>
<accession>A0ABW7KUN4</accession>
<evidence type="ECO:0000313" key="2">
    <source>
        <dbReference type="EMBL" id="MFH5244101.1"/>
    </source>
</evidence>
<gene>
    <name evidence="2" type="ORF">ACHIPV_19800</name>
    <name evidence="1" type="ORF">ACHIRB_02995</name>
</gene>
<sequence length="139" mass="14578">MKARHLLRAAAVMAVLFGVLFMHSLPLAHPARAHVASAAHVPDGHAHSHDASAAIAPTAGVPSLQSGQCTGDCSSHSGMQHLCLAVLTIAAALIVVKSMSPTSTTDHHHHCMASWFRIHSGRAPPWTTPTLAQLSVLRV</sequence>
<dbReference type="EMBL" id="JBIMSP010000036">
    <property type="protein sequence ID" value="MFH5244101.1"/>
    <property type="molecule type" value="Genomic_DNA"/>
</dbReference>
<protein>
    <submittedName>
        <fullName evidence="2">DUF6153 family protein</fullName>
    </submittedName>
</protein>
<evidence type="ECO:0000313" key="1">
    <source>
        <dbReference type="EMBL" id="MFH5227562.1"/>
    </source>
</evidence>
<proteinExistence type="predicted"/>
<organism evidence="2 3">
    <name type="scientific">Antrihabitans spumae</name>
    <dbReference type="NCBI Taxonomy" id="3373370"/>
    <lineage>
        <taxon>Bacteria</taxon>
        <taxon>Bacillati</taxon>
        <taxon>Actinomycetota</taxon>
        <taxon>Actinomycetes</taxon>
        <taxon>Mycobacteriales</taxon>
        <taxon>Nocardiaceae</taxon>
        <taxon>Antrihabitans</taxon>
    </lineage>
</organism>
<dbReference type="Pfam" id="PF19650">
    <property type="entry name" value="DUF6153"/>
    <property type="match status" value="1"/>
</dbReference>
<dbReference type="InterPro" id="IPR046151">
    <property type="entry name" value="DUF6153"/>
</dbReference>
<dbReference type="Proteomes" id="UP001609219">
    <property type="component" value="Unassembled WGS sequence"/>
</dbReference>
<dbReference type="Proteomes" id="UP001609176">
    <property type="component" value="Unassembled WGS sequence"/>
</dbReference>
<comment type="caution">
    <text evidence="2">The sequence shown here is derived from an EMBL/GenBank/DDBJ whole genome shotgun (WGS) entry which is preliminary data.</text>
</comment>